<dbReference type="InterPro" id="IPR029044">
    <property type="entry name" value="Nucleotide-diphossugar_trans"/>
</dbReference>
<evidence type="ECO:0000313" key="2">
    <source>
        <dbReference type="EMBL" id="QBK26973.1"/>
    </source>
</evidence>
<gene>
    <name evidence="2" type="ORF">DKZ56_14795</name>
</gene>
<keyword evidence="3" id="KW-1185">Reference proteome</keyword>
<sequence length="371" mass="43747">MSSISLCVIVKNEEEVLANCLESVKDICDEIIIVDTGSTDNTKEVARKFTDKIYDFTWIDDFSAARNYSFSLATKEYILWLDADDVILPEEQKKFKKLKKNLHSKIDAVSMIYVTATDENGNPTFYYRRNRLVKRSKGFKWIGAVHEYLAVSGNILEADISIHHLKKNKKPDPDSIGRNLRIYENRIKNGEEFSPRDLFYYANELKDHKQYKKAIIYYQEFLDGKKGWVEDNIRACIYMADCYAYLGEKDNELMSLLKTFAYDEPRSEACCRIGDIFQERKNFKNAVFWYELAVKMKNKKTGGFQHTSYTTWYPHLSLCVSYWQLGNVKESIKHHEITKQYIQNHPKVLFNEEFFQNYLKKHKNNEGRMKQ</sequence>
<dbReference type="AlphaFoldDB" id="A0A4P6UUP8"/>
<organism evidence="2 3">
    <name type="scientific">Ureibacillus thermophilus</name>
    <dbReference type="NCBI Taxonomy" id="367743"/>
    <lineage>
        <taxon>Bacteria</taxon>
        <taxon>Bacillati</taxon>
        <taxon>Bacillota</taxon>
        <taxon>Bacilli</taxon>
        <taxon>Bacillales</taxon>
        <taxon>Caryophanaceae</taxon>
        <taxon>Ureibacillus</taxon>
    </lineage>
</organism>
<dbReference type="GO" id="GO:0016740">
    <property type="term" value="F:transferase activity"/>
    <property type="evidence" value="ECO:0007669"/>
    <property type="project" value="UniProtKB-KW"/>
</dbReference>
<accession>A0A4P6UUP8</accession>
<dbReference type="Pfam" id="PF00535">
    <property type="entry name" value="Glycos_transf_2"/>
    <property type="match status" value="1"/>
</dbReference>
<proteinExistence type="predicted"/>
<dbReference type="PANTHER" id="PTHR43630">
    <property type="entry name" value="POLY-BETA-1,6-N-ACETYL-D-GLUCOSAMINE SYNTHASE"/>
    <property type="match status" value="1"/>
</dbReference>
<keyword evidence="2" id="KW-0808">Transferase</keyword>
<dbReference type="PANTHER" id="PTHR43630:SF2">
    <property type="entry name" value="GLYCOSYLTRANSFERASE"/>
    <property type="match status" value="1"/>
</dbReference>
<dbReference type="Gene3D" id="3.90.550.10">
    <property type="entry name" value="Spore Coat Polysaccharide Biosynthesis Protein SpsA, Chain A"/>
    <property type="match status" value="1"/>
</dbReference>
<evidence type="ECO:0000259" key="1">
    <source>
        <dbReference type="Pfam" id="PF00535"/>
    </source>
</evidence>
<dbReference type="Proteomes" id="UP000291151">
    <property type="component" value="Chromosome"/>
</dbReference>
<dbReference type="InterPro" id="IPR011990">
    <property type="entry name" value="TPR-like_helical_dom_sf"/>
</dbReference>
<name>A0A4P6UUP8_9BACL</name>
<evidence type="ECO:0000313" key="3">
    <source>
        <dbReference type="Proteomes" id="UP000291151"/>
    </source>
</evidence>
<dbReference type="EMBL" id="CP036528">
    <property type="protein sequence ID" value="QBK26973.1"/>
    <property type="molecule type" value="Genomic_DNA"/>
</dbReference>
<dbReference type="SUPFAM" id="SSF48452">
    <property type="entry name" value="TPR-like"/>
    <property type="match status" value="1"/>
</dbReference>
<dbReference type="InterPro" id="IPR019734">
    <property type="entry name" value="TPR_rpt"/>
</dbReference>
<dbReference type="RefSeq" id="WP_208650645.1">
    <property type="nucleotide sequence ID" value="NZ_CP036528.1"/>
</dbReference>
<dbReference type="CDD" id="cd02511">
    <property type="entry name" value="Beta4Glucosyltransferase"/>
    <property type="match status" value="1"/>
</dbReference>
<dbReference type="InterPro" id="IPR001173">
    <property type="entry name" value="Glyco_trans_2-like"/>
</dbReference>
<feature type="domain" description="Glycosyltransferase 2-like" evidence="1">
    <location>
        <begin position="5"/>
        <end position="122"/>
    </location>
</feature>
<dbReference type="Gene3D" id="1.25.40.10">
    <property type="entry name" value="Tetratricopeptide repeat domain"/>
    <property type="match status" value="1"/>
</dbReference>
<dbReference type="Pfam" id="PF13181">
    <property type="entry name" value="TPR_8"/>
    <property type="match status" value="1"/>
</dbReference>
<dbReference type="SUPFAM" id="SSF53448">
    <property type="entry name" value="Nucleotide-diphospho-sugar transferases"/>
    <property type="match status" value="1"/>
</dbReference>
<protein>
    <submittedName>
        <fullName evidence="2">Glycosyltransferase family 2 protein</fullName>
    </submittedName>
</protein>
<reference evidence="2 3" key="1">
    <citation type="submission" date="2019-02" db="EMBL/GenBank/DDBJ databases">
        <title>Ureibacillus thermophilus.</title>
        <authorList>
            <person name="Sunny J.S."/>
            <person name="Natarajan A."/>
            <person name="Saleena L.M."/>
        </authorList>
    </citation>
    <scope>NUCLEOTIDE SEQUENCE [LARGE SCALE GENOMIC DNA]</scope>
    <source>
        <strain evidence="2 3">LM102</strain>
    </source>
</reference>
<dbReference type="KEGG" id="uth:DKZ56_14795"/>